<dbReference type="GO" id="GO:0003777">
    <property type="term" value="F:microtubule motor activity"/>
    <property type="evidence" value="ECO:0007669"/>
    <property type="project" value="InterPro"/>
</dbReference>
<dbReference type="GO" id="GO:0007052">
    <property type="term" value="P:mitotic spindle organization"/>
    <property type="evidence" value="ECO:0007669"/>
    <property type="project" value="TreeGrafter"/>
</dbReference>
<dbReference type="GO" id="GO:0051231">
    <property type="term" value="P:spindle elongation"/>
    <property type="evidence" value="ECO:0007669"/>
    <property type="project" value="TreeGrafter"/>
</dbReference>
<comment type="subcellular location">
    <subcellularLocation>
        <location evidence="1">Cytoplasm</location>
    </subcellularLocation>
</comment>
<dbReference type="PROSITE" id="PS00411">
    <property type="entry name" value="KINESIN_MOTOR_1"/>
    <property type="match status" value="1"/>
</dbReference>
<feature type="binding site" evidence="6">
    <location>
        <begin position="95"/>
        <end position="102"/>
    </location>
    <ligand>
        <name>ATP</name>
        <dbReference type="ChEBI" id="CHEBI:30616"/>
    </ligand>
</feature>
<feature type="compositionally biased region" description="Basic and acidic residues" evidence="9">
    <location>
        <begin position="803"/>
        <end position="819"/>
    </location>
</feature>
<reference evidence="11" key="1">
    <citation type="submission" date="2023-01" db="EMBL/GenBank/DDBJ databases">
        <title>Metagenome sequencing of chrysophaentin producing Chrysophaeum taylorii.</title>
        <authorList>
            <person name="Davison J."/>
            <person name="Bewley C."/>
        </authorList>
    </citation>
    <scope>NUCLEOTIDE SEQUENCE</scope>
    <source>
        <strain evidence="11">NIES-1699</strain>
    </source>
</reference>
<dbReference type="SMART" id="SM00129">
    <property type="entry name" value="KISc"/>
    <property type="match status" value="1"/>
</dbReference>
<proteinExistence type="inferred from homology"/>
<dbReference type="Pfam" id="PF00225">
    <property type="entry name" value="Kinesin"/>
    <property type="match status" value="1"/>
</dbReference>
<keyword evidence="6 7" id="KW-0505">Motor protein</keyword>
<protein>
    <recommendedName>
        <fullName evidence="7">Kinesin-like protein</fullName>
    </recommendedName>
</protein>
<dbReference type="GO" id="GO:0008017">
    <property type="term" value="F:microtubule binding"/>
    <property type="evidence" value="ECO:0007669"/>
    <property type="project" value="InterPro"/>
</dbReference>
<feature type="coiled-coil region" evidence="8">
    <location>
        <begin position="565"/>
        <end position="724"/>
    </location>
</feature>
<feature type="domain" description="Kinesin motor" evidence="10">
    <location>
        <begin position="9"/>
        <end position="364"/>
    </location>
</feature>
<keyword evidence="2" id="KW-0963">Cytoplasm</keyword>
<keyword evidence="4 6" id="KW-0067">ATP-binding</keyword>
<evidence type="ECO:0000313" key="12">
    <source>
        <dbReference type="Proteomes" id="UP001230188"/>
    </source>
</evidence>
<dbReference type="InterPro" id="IPR019821">
    <property type="entry name" value="Kinesin_motor_CS"/>
</dbReference>
<dbReference type="PANTHER" id="PTHR47969:SF15">
    <property type="entry name" value="CHROMOSOME-ASSOCIATED KINESIN KIF4A-RELATED"/>
    <property type="match status" value="1"/>
</dbReference>
<dbReference type="InterPro" id="IPR036961">
    <property type="entry name" value="Kinesin_motor_dom_sf"/>
</dbReference>
<evidence type="ECO:0000256" key="4">
    <source>
        <dbReference type="ARBA" id="ARBA00022840"/>
    </source>
</evidence>
<dbReference type="InterPro" id="IPR027417">
    <property type="entry name" value="P-loop_NTPase"/>
</dbReference>
<dbReference type="GO" id="GO:0005874">
    <property type="term" value="C:microtubule"/>
    <property type="evidence" value="ECO:0007669"/>
    <property type="project" value="UniProtKB-KW"/>
</dbReference>
<dbReference type="FunFam" id="3.40.850.10:FF:000082">
    <property type="entry name" value="OSM3-like kinesin"/>
    <property type="match status" value="1"/>
</dbReference>
<organism evidence="11 12">
    <name type="scientific">Chrysophaeum taylorii</name>
    <dbReference type="NCBI Taxonomy" id="2483200"/>
    <lineage>
        <taxon>Eukaryota</taxon>
        <taxon>Sar</taxon>
        <taxon>Stramenopiles</taxon>
        <taxon>Ochrophyta</taxon>
        <taxon>Pelagophyceae</taxon>
        <taxon>Pelagomonadales</taxon>
        <taxon>Pelagomonadaceae</taxon>
        <taxon>Chrysophaeum</taxon>
    </lineage>
</organism>
<dbReference type="GO" id="GO:0005524">
    <property type="term" value="F:ATP binding"/>
    <property type="evidence" value="ECO:0007669"/>
    <property type="project" value="UniProtKB-UniRule"/>
</dbReference>
<comment type="similarity">
    <text evidence="6 7">Belongs to the TRAFAC class myosin-kinesin ATPase superfamily. Kinesin family.</text>
</comment>
<dbReference type="InterPro" id="IPR027640">
    <property type="entry name" value="Kinesin-like_fam"/>
</dbReference>
<name>A0AAD7XLC0_9STRA</name>
<keyword evidence="7" id="KW-0493">Microtubule</keyword>
<dbReference type="EMBL" id="JAQMWT010000524">
    <property type="protein sequence ID" value="KAJ8600270.1"/>
    <property type="molecule type" value="Genomic_DNA"/>
</dbReference>
<sequence length="923" mass="103613">MSSSSSSTNVAVAVRCRPISSKETGLGSKCAVLVDDKAQSITVVGGGGGGAEEKTFTFDLVYPGETPQPPIYEDIGAPLITKALEGFNGTVFAYGQTGSGKTHTMMGVLGDKELEGIVPRLTEDLFCRVMRTIEEKGGALGDAEYEYEEEEEKKEAVRFMITVSFLEIYNEVIHDLLNPQSNKVLKIREHPDMGIYVESLCELAVKTPGDIFRLIDQGNRVRRVASTAMNERSSRSHSVFTLNIQQKATKEIEAGVERETALSSKLNLVDLAGSERADKTGAEGSTLREGAAINQSLMALGGVINALSENAAFVPYRNSKLTRLLQESLGGNARTVMVANVSPADYNLEETLGTLRYASRAKKIQNKVVRNEDVHERVIRELQEEIDRLRTELAAATRETVGVEQEAELEARVAQARAAEAALQERIANMEYAKEEEWAERERLTAELEEERKNNLNRAVRDVVSSVKQEKLALITRVRELQDKRAAKQKELGDLKDTYKSSKKDLESAMISYEQKQIAHDKLDRSAPTFDASADELLRLLTDLEARRARVVEIRAQVGVSKTAVNDLEKEITATRAELAAAASTIAENDRLRAAIQEEERLAFQSQRDAYLNEQLAAEKTKLEKRRRELSRRESTMNEAAEASAVALADAAKRADLLTQELDMYKSERDHLKQQLELLHSDLDHARGDCHKLEEELRETADRLAKAEFEVENERGKTENLKQELWERQEHGDELVDQLAAKDKELRAMERVALDHKEHVRRDRVDKANEAKKQRRALAPPDHHHHHHPLPGVAEAKVSSSGNDDHFLTDSRRGVTARDGDDDDDDDYSVLVSKNDAADLEHTVARLRAENRQLERDAKEDAFSVFKGLMDVTTKDRLALTAQRDELQHLLKQSVQDIIHLQRLNDEYKRELDLRRSLDCDHL</sequence>
<evidence type="ECO:0000256" key="6">
    <source>
        <dbReference type="PROSITE-ProRule" id="PRU00283"/>
    </source>
</evidence>
<dbReference type="PROSITE" id="PS50067">
    <property type="entry name" value="KINESIN_MOTOR_2"/>
    <property type="match status" value="1"/>
</dbReference>
<dbReference type="PRINTS" id="PR00380">
    <property type="entry name" value="KINESINHEAVY"/>
</dbReference>
<feature type="coiled-coil region" evidence="8">
    <location>
        <begin position="372"/>
        <end position="498"/>
    </location>
</feature>
<dbReference type="Gene3D" id="3.40.850.10">
    <property type="entry name" value="Kinesin motor domain"/>
    <property type="match status" value="1"/>
</dbReference>
<evidence type="ECO:0000313" key="11">
    <source>
        <dbReference type="EMBL" id="KAJ8600270.1"/>
    </source>
</evidence>
<evidence type="ECO:0000256" key="7">
    <source>
        <dbReference type="RuleBase" id="RU000394"/>
    </source>
</evidence>
<evidence type="ECO:0000256" key="5">
    <source>
        <dbReference type="ARBA" id="ARBA00023054"/>
    </source>
</evidence>
<evidence type="ECO:0000256" key="1">
    <source>
        <dbReference type="ARBA" id="ARBA00004496"/>
    </source>
</evidence>
<evidence type="ECO:0000256" key="8">
    <source>
        <dbReference type="SAM" id="Coils"/>
    </source>
</evidence>
<keyword evidence="3 6" id="KW-0547">Nucleotide-binding</keyword>
<evidence type="ECO:0000256" key="3">
    <source>
        <dbReference type="ARBA" id="ARBA00022741"/>
    </source>
</evidence>
<dbReference type="CDD" id="cd00106">
    <property type="entry name" value="KISc"/>
    <property type="match status" value="1"/>
</dbReference>
<feature type="compositionally biased region" description="Basic and acidic residues" evidence="9">
    <location>
        <begin position="757"/>
        <end position="772"/>
    </location>
</feature>
<dbReference type="PANTHER" id="PTHR47969">
    <property type="entry name" value="CHROMOSOME-ASSOCIATED KINESIN KIF4A-RELATED"/>
    <property type="match status" value="1"/>
</dbReference>
<comment type="caution">
    <text evidence="11">The sequence shown here is derived from an EMBL/GenBank/DDBJ whole genome shotgun (WGS) entry which is preliminary data.</text>
</comment>
<keyword evidence="5 8" id="KW-0175">Coiled coil</keyword>
<dbReference type="GO" id="GO:0007018">
    <property type="term" value="P:microtubule-based movement"/>
    <property type="evidence" value="ECO:0007669"/>
    <property type="project" value="InterPro"/>
</dbReference>
<evidence type="ECO:0000259" key="10">
    <source>
        <dbReference type="PROSITE" id="PS50067"/>
    </source>
</evidence>
<evidence type="ECO:0000256" key="2">
    <source>
        <dbReference type="ARBA" id="ARBA00022490"/>
    </source>
</evidence>
<accession>A0AAD7XLC0</accession>
<dbReference type="GO" id="GO:0005737">
    <property type="term" value="C:cytoplasm"/>
    <property type="evidence" value="ECO:0007669"/>
    <property type="project" value="UniProtKB-SubCell"/>
</dbReference>
<dbReference type="Proteomes" id="UP001230188">
    <property type="component" value="Unassembled WGS sequence"/>
</dbReference>
<feature type="region of interest" description="Disordered" evidence="9">
    <location>
        <begin position="757"/>
        <end position="827"/>
    </location>
</feature>
<dbReference type="GO" id="GO:0005875">
    <property type="term" value="C:microtubule associated complex"/>
    <property type="evidence" value="ECO:0007669"/>
    <property type="project" value="TreeGrafter"/>
</dbReference>
<gene>
    <name evidence="11" type="ORF">CTAYLR_000634</name>
</gene>
<dbReference type="AlphaFoldDB" id="A0AAD7XLC0"/>
<evidence type="ECO:0000256" key="9">
    <source>
        <dbReference type="SAM" id="MobiDB-lite"/>
    </source>
</evidence>
<dbReference type="SUPFAM" id="SSF52540">
    <property type="entry name" value="P-loop containing nucleoside triphosphate hydrolases"/>
    <property type="match status" value="1"/>
</dbReference>
<dbReference type="InterPro" id="IPR001752">
    <property type="entry name" value="Kinesin_motor_dom"/>
</dbReference>
<keyword evidence="12" id="KW-1185">Reference proteome</keyword>